<sequence>MRRLQRQTLRPPLDQQRQRRAVASQERKTLIEASEIMLKLAYAHPEDGAQSGEE</sequence>
<feature type="compositionally biased region" description="Low complexity" evidence="1">
    <location>
        <begin position="1"/>
        <end position="15"/>
    </location>
</feature>
<comment type="caution">
    <text evidence="2">The sequence shown here is derived from an EMBL/GenBank/DDBJ whole genome shotgun (WGS) entry which is preliminary data.</text>
</comment>
<gene>
    <name evidence="2" type="ORF">JNB85_15450</name>
</gene>
<dbReference type="RefSeq" id="WP_220335227.1">
    <property type="nucleotide sequence ID" value="NZ_JAEUAK010000005.1"/>
</dbReference>
<dbReference type="Proteomes" id="UP000717752">
    <property type="component" value="Unassembled WGS sequence"/>
</dbReference>
<evidence type="ECO:0000313" key="3">
    <source>
        <dbReference type="Proteomes" id="UP000717752"/>
    </source>
</evidence>
<protein>
    <submittedName>
        <fullName evidence="2">Uncharacterized protein</fullName>
    </submittedName>
</protein>
<keyword evidence="3" id="KW-1185">Reference proteome</keyword>
<reference evidence="2 3" key="1">
    <citation type="journal article" date="2021" name="MBio">
        <title>Poor Competitiveness of Bradyrhizobium in Pigeon Pea Root Colonization in Indian Soils.</title>
        <authorList>
            <person name="Chalasani D."/>
            <person name="Basu A."/>
            <person name="Pullabhotla S.V.S.R.N."/>
            <person name="Jorrin B."/>
            <person name="Neal A.L."/>
            <person name="Poole P.S."/>
            <person name="Podile A.R."/>
            <person name="Tkacz A."/>
        </authorList>
    </citation>
    <scope>NUCLEOTIDE SEQUENCE [LARGE SCALE GENOMIC DNA]</scope>
    <source>
        <strain evidence="2 3">HU56</strain>
    </source>
</reference>
<feature type="region of interest" description="Disordered" evidence="1">
    <location>
        <begin position="1"/>
        <end position="21"/>
    </location>
</feature>
<accession>A0ABS7GV28</accession>
<dbReference type="EMBL" id="JAEUAK010000005">
    <property type="protein sequence ID" value="MBW9053804.1"/>
    <property type="molecule type" value="Genomic_DNA"/>
</dbReference>
<name>A0ABS7GV28_9HYPH</name>
<proteinExistence type="predicted"/>
<evidence type="ECO:0000313" key="2">
    <source>
        <dbReference type="EMBL" id="MBW9053804.1"/>
    </source>
</evidence>
<evidence type="ECO:0000256" key="1">
    <source>
        <dbReference type="SAM" id="MobiDB-lite"/>
    </source>
</evidence>
<organism evidence="2 3">
    <name type="scientific">Rhizobium mesosinicum</name>
    <dbReference type="NCBI Taxonomy" id="335017"/>
    <lineage>
        <taxon>Bacteria</taxon>
        <taxon>Pseudomonadati</taxon>
        <taxon>Pseudomonadota</taxon>
        <taxon>Alphaproteobacteria</taxon>
        <taxon>Hyphomicrobiales</taxon>
        <taxon>Rhizobiaceae</taxon>
        <taxon>Rhizobium/Agrobacterium group</taxon>
        <taxon>Rhizobium</taxon>
    </lineage>
</organism>